<dbReference type="EMBL" id="BQNB010009827">
    <property type="protein sequence ID" value="GJS68943.1"/>
    <property type="molecule type" value="Genomic_DNA"/>
</dbReference>
<comment type="caution">
    <text evidence="1">The sequence shown here is derived from an EMBL/GenBank/DDBJ whole genome shotgun (WGS) entry which is preliminary data.</text>
</comment>
<dbReference type="Proteomes" id="UP001151760">
    <property type="component" value="Unassembled WGS sequence"/>
</dbReference>
<protein>
    <submittedName>
        <fullName evidence="1">Uncharacterized protein</fullName>
    </submittedName>
</protein>
<evidence type="ECO:0000313" key="2">
    <source>
        <dbReference type="Proteomes" id="UP001151760"/>
    </source>
</evidence>
<evidence type="ECO:0000313" key="1">
    <source>
        <dbReference type="EMBL" id="GJS68943.1"/>
    </source>
</evidence>
<sequence length="71" mass="7906">MNPNKGKLLVRIDDEHVLCIIGDGSLVIDEQPVLDKNVVELLVLRKRATVMEVNNIVELLVRAIDDTDVEG</sequence>
<keyword evidence="2" id="KW-1185">Reference proteome</keyword>
<reference evidence="1" key="2">
    <citation type="submission" date="2022-01" db="EMBL/GenBank/DDBJ databases">
        <authorList>
            <person name="Yamashiro T."/>
            <person name="Shiraishi A."/>
            <person name="Satake H."/>
            <person name="Nakayama K."/>
        </authorList>
    </citation>
    <scope>NUCLEOTIDE SEQUENCE</scope>
</reference>
<reference evidence="1" key="1">
    <citation type="journal article" date="2022" name="Int. J. Mol. Sci.">
        <title>Draft Genome of Tanacetum Coccineum: Genomic Comparison of Closely Related Tanacetum-Family Plants.</title>
        <authorList>
            <person name="Yamashiro T."/>
            <person name="Shiraishi A."/>
            <person name="Nakayama K."/>
            <person name="Satake H."/>
        </authorList>
    </citation>
    <scope>NUCLEOTIDE SEQUENCE</scope>
</reference>
<proteinExistence type="predicted"/>
<gene>
    <name evidence="1" type="ORF">Tco_0683508</name>
</gene>
<organism evidence="1 2">
    <name type="scientific">Tanacetum coccineum</name>
    <dbReference type="NCBI Taxonomy" id="301880"/>
    <lineage>
        <taxon>Eukaryota</taxon>
        <taxon>Viridiplantae</taxon>
        <taxon>Streptophyta</taxon>
        <taxon>Embryophyta</taxon>
        <taxon>Tracheophyta</taxon>
        <taxon>Spermatophyta</taxon>
        <taxon>Magnoliopsida</taxon>
        <taxon>eudicotyledons</taxon>
        <taxon>Gunneridae</taxon>
        <taxon>Pentapetalae</taxon>
        <taxon>asterids</taxon>
        <taxon>campanulids</taxon>
        <taxon>Asterales</taxon>
        <taxon>Asteraceae</taxon>
        <taxon>Asteroideae</taxon>
        <taxon>Anthemideae</taxon>
        <taxon>Anthemidinae</taxon>
        <taxon>Tanacetum</taxon>
    </lineage>
</organism>
<accession>A0ABQ4XW44</accession>
<name>A0ABQ4XW44_9ASTR</name>